<dbReference type="Gene3D" id="3.30.360.10">
    <property type="entry name" value="Dihydrodipicolinate Reductase, domain 2"/>
    <property type="match status" value="1"/>
</dbReference>
<feature type="domain" description="GFO/IDH/MocA-like oxidoreductase" evidence="2">
    <location>
        <begin position="156"/>
        <end position="224"/>
    </location>
</feature>
<feature type="domain" description="Gfo/Idh/MocA-like oxidoreductase N-terminal" evidence="1">
    <location>
        <begin position="3"/>
        <end position="118"/>
    </location>
</feature>
<evidence type="ECO:0000313" key="3">
    <source>
        <dbReference type="EMBL" id="SUZ61182.1"/>
    </source>
</evidence>
<dbReference type="PANTHER" id="PTHR43377">
    <property type="entry name" value="BILIVERDIN REDUCTASE A"/>
    <property type="match status" value="1"/>
</dbReference>
<dbReference type="InterPro" id="IPR036291">
    <property type="entry name" value="NAD(P)-bd_dom_sf"/>
</dbReference>
<reference evidence="3" key="1">
    <citation type="submission" date="2018-05" db="EMBL/GenBank/DDBJ databases">
        <authorList>
            <person name="Lanie J.A."/>
            <person name="Ng W.-L."/>
            <person name="Kazmierczak K.M."/>
            <person name="Andrzejewski T.M."/>
            <person name="Davidsen T.M."/>
            <person name="Wayne K.J."/>
            <person name="Tettelin H."/>
            <person name="Glass J.I."/>
            <person name="Rusch D."/>
            <person name="Podicherti R."/>
            <person name="Tsui H.-C.T."/>
            <person name="Winkler M.E."/>
        </authorList>
    </citation>
    <scope>NUCLEOTIDE SEQUENCE</scope>
</reference>
<proteinExistence type="predicted"/>
<name>A0A381P2Q1_9ZZZZ</name>
<dbReference type="Pfam" id="PF22725">
    <property type="entry name" value="GFO_IDH_MocA_C3"/>
    <property type="match status" value="1"/>
</dbReference>
<sequence length="306" mass="33858">MLKTAVIGVGYLGRFHAQKYAGLADSELIGVVDVDPQQAQKVADELEVPSYTDYHEVLDQVDAVSIVVPTVHHYETAKAFMEKGVHVLLEKPFAATIEEAEELEQLSGDKNLRLQIGHLERFNPVFTEFQELIDRPKFIENIRIAPFPKRGTDVDVILDLMIHDIDLVLAVVGEYPESVDGTGVNIVTSTADLANARLRFPSGCIADLTASRVSDKAERKMRIFQSGLYLSLDYGTGQARKLQVDSNAVPDPETLKPEAFQLEKGDALLAEIESFLSAVREGKKPKVTGQDGLNAMRLAWQIKDQL</sequence>
<dbReference type="InterPro" id="IPR000683">
    <property type="entry name" value="Gfo/Idh/MocA-like_OxRdtase_N"/>
</dbReference>
<dbReference type="PANTHER" id="PTHR43377:SF1">
    <property type="entry name" value="BILIVERDIN REDUCTASE A"/>
    <property type="match status" value="1"/>
</dbReference>
<dbReference type="InterPro" id="IPR051450">
    <property type="entry name" value="Gfo/Idh/MocA_Oxidoreductases"/>
</dbReference>
<organism evidence="3">
    <name type="scientific">marine metagenome</name>
    <dbReference type="NCBI Taxonomy" id="408172"/>
    <lineage>
        <taxon>unclassified sequences</taxon>
        <taxon>metagenomes</taxon>
        <taxon>ecological metagenomes</taxon>
    </lineage>
</organism>
<dbReference type="AlphaFoldDB" id="A0A381P2Q1"/>
<gene>
    <name evidence="3" type="ORF">METZ01_LOCUS14036</name>
</gene>
<evidence type="ECO:0000259" key="1">
    <source>
        <dbReference type="Pfam" id="PF01408"/>
    </source>
</evidence>
<accession>A0A381P2Q1</accession>
<dbReference type="InterPro" id="IPR055170">
    <property type="entry name" value="GFO_IDH_MocA-like_dom"/>
</dbReference>
<evidence type="ECO:0000259" key="2">
    <source>
        <dbReference type="Pfam" id="PF22725"/>
    </source>
</evidence>
<dbReference type="Pfam" id="PF01408">
    <property type="entry name" value="GFO_IDH_MocA"/>
    <property type="match status" value="1"/>
</dbReference>
<dbReference type="GO" id="GO:0000166">
    <property type="term" value="F:nucleotide binding"/>
    <property type="evidence" value="ECO:0007669"/>
    <property type="project" value="InterPro"/>
</dbReference>
<protein>
    <submittedName>
        <fullName evidence="3">Uncharacterized protein</fullName>
    </submittedName>
</protein>
<dbReference type="SUPFAM" id="SSF55347">
    <property type="entry name" value="Glyceraldehyde-3-phosphate dehydrogenase-like, C-terminal domain"/>
    <property type="match status" value="1"/>
</dbReference>
<dbReference type="Gene3D" id="3.40.50.720">
    <property type="entry name" value="NAD(P)-binding Rossmann-like Domain"/>
    <property type="match status" value="1"/>
</dbReference>
<dbReference type="EMBL" id="UINC01000786">
    <property type="protein sequence ID" value="SUZ61182.1"/>
    <property type="molecule type" value="Genomic_DNA"/>
</dbReference>
<dbReference type="SUPFAM" id="SSF51735">
    <property type="entry name" value="NAD(P)-binding Rossmann-fold domains"/>
    <property type="match status" value="1"/>
</dbReference>